<organism evidence="3 4">
    <name type="scientific">Rhinocladiella mackenziei CBS 650.93</name>
    <dbReference type="NCBI Taxonomy" id="1442369"/>
    <lineage>
        <taxon>Eukaryota</taxon>
        <taxon>Fungi</taxon>
        <taxon>Dikarya</taxon>
        <taxon>Ascomycota</taxon>
        <taxon>Pezizomycotina</taxon>
        <taxon>Eurotiomycetes</taxon>
        <taxon>Chaetothyriomycetidae</taxon>
        <taxon>Chaetothyriales</taxon>
        <taxon>Herpotrichiellaceae</taxon>
        <taxon>Rhinocladiella</taxon>
    </lineage>
</organism>
<evidence type="ECO:0008006" key="5">
    <source>
        <dbReference type="Google" id="ProtNLM"/>
    </source>
</evidence>
<dbReference type="GeneID" id="25298688"/>
<reference evidence="3 4" key="1">
    <citation type="submission" date="2015-01" db="EMBL/GenBank/DDBJ databases">
        <title>The Genome Sequence of Rhinocladiella mackenzie CBS 650.93.</title>
        <authorList>
            <consortium name="The Broad Institute Genomics Platform"/>
            <person name="Cuomo C."/>
            <person name="de Hoog S."/>
            <person name="Gorbushina A."/>
            <person name="Stielow B."/>
            <person name="Teixiera M."/>
            <person name="Abouelleil A."/>
            <person name="Chapman S.B."/>
            <person name="Priest M."/>
            <person name="Young S.K."/>
            <person name="Wortman J."/>
            <person name="Nusbaum C."/>
            <person name="Birren B."/>
        </authorList>
    </citation>
    <scope>NUCLEOTIDE SEQUENCE [LARGE SCALE GENOMIC DNA]</scope>
    <source>
        <strain evidence="3 4">CBS 650.93</strain>
    </source>
</reference>
<accession>A0A0D2FEK9</accession>
<evidence type="ECO:0000256" key="1">
    <source>
        <dbReference type="SAM" id="MobiDB-lite"/>
    </source>
</evidence>
<proteinExistence type="predicted"/>
<dbReference type="Proteomes" id="UP000053617">
    <property type="component" value="Unassembled WGS sequence"/>
</dbReference>
<dbReference type="EMBL" id="KN847483">
    <property type="protein sequence ID" value="KIX00477.1"/>
    <property type="molecule type" value="Genomic_DNA"/>
</dbReference>
<evidence type="ECO:0000313" key="4">
    <source>
        <dbReference type="Proteomes" id="UP000053617"/>
    </source>
</evidence>
<sequence length="510" mass="54102">MYPPISLLTALSFAISTTCAQSSSEAVTVTPSPGRPPDYIHNSTVNDTLVYSCPPLPTVFLNVTQYVPMTTTATASFLNTTTQSITIYRTIISTNILTSTEIVAETSTTVSPSPTTATATKEIFPYTTTSRVTSITLCPSRIVNLTFTAVQPFPTDWTWGCPPGWLCKPARENCNFEVGLPDRNFYCTSMEIRHQPGTLASPSTPSTLISTWPRVISGSRYQIFVVDEVLTLTSTTIIEPTPTVGARQAQTSIPGACYPWCNNCLLEAQANGKTSALCVPGSAFEVSLEQCEECITYHKTDDSGTFVQIAPQFQQFLDYCDQYSTVAVTTSVTTPTMNAAGSTYSVVSSTFSTTVAPKSSTPLSSTGPQMSVTTTVATTPTSPTSVPPSSTPLSESPYTTTATIPTTIYSGTTITGSGWSQVTIIMPVAANSTTTIYGSDLTNSATLVLPESAATSSLVATMTVTPISQASATPSEFPSAAPTSKFSPGEPYWRMMVLGPIVLLMLALSL</sequence>
<feature type="chain" id="PRO_5002242067" description="Glycoprotein X" evidence="2">
    <location>
        <begin position="21"/>
        <end position="510"/>
    </location>
</feature>
<feature type="region of interest" description="Disordered" evidence="1">
    <location>
        <begin position="357"/>
        <end position="398"/>
    </location>
</feature>
<feature type="compositionally biased region" description="Polar residues" evidence="1">
    <location>
        <begin position="357"/>
        <end position="370"/>
    </location>
</feature>
<evidence type="ECO:0000256" key="2">
    <source>
        <dbReference type="SAM" id="SignalP"/>
    </source>
</evidence>
<feature type="compositionally biased region" description="Low complexity" evidence="1">
    <location>
        <begin position="371"/>
        <end position="384"/>
    </location>
</feature>
<protein>
    <recommendedName>
        <fullName evidence="5">Glycoprotein X</fullName>
    </recommendedName>
</protein>
<dbReference type="STRING" id="1442369.A0A0D2FEK9"/>
<feature type="signal peptide" evidence="2">
    <location>
        <begin position="1"/>
        <end position="20"/>
    </location>
</feature>
<keyword evidence="2" id="KW-0732">Signal</keyword>
<dbReference type="OrthoDB" id="5414836at2759"/>
<dbReference type="VEuPathDB" id="FungiDB:Z518_10617"/>
<name>A0A0D2FEK9_9EURO</name>
<dbReference type="PANTHER" id="PTHR38122:SF1">
    <property type="entry name" value="GLYCOPROTEIN X"/>
    <property type="match status" value="1"/>
</dbReference>
<dbReference type="RefSeq" id="XP_013267613.1">
    <property type="nucleotide sequence ID" value="XM_013412159.1"/>
</dbReference>
<dbReference type="PANTHER" id="PTHR38122">
    <property type="entry name" value="GLYCOPROTEIN X"/>
    <property type="match status" value="1"/>
</dbReference>
<dbReference type="AlphaFoldDB" id="A0A0D2FEK9"/>
<evidence type="ECO:0000313" key="3">
    <source>
        <dbReference type="EMBL" id="KIX00477.1"/>
    </source>
</evidence>
<keyword evidence="4" id="KW-1185">Reference proteome</keyword>
<dbReference type="HOGENOM" id="CLU_438040_0_0_1"/>
<gene>
    <name evidence="3" type="ORF">Z518_10617</name>
</gene>